<accession>A0A2P5G1D0</accession>
<evidence type="ECO:0000313" key="3">
    <source>
        <dbReference type="Proteomes" id="UP000237000"/>
    </source>
</evidence>
<reference evidence="3" key="1">
    <citation type="submission" date="2016-06" db="EMBL/GenBank/DDBJ databases">
        <title>Parallel loss of symbiosis genes in relatives of nitrogen-fixing non-legume Parasponia.</title>
        <authorList>
            <person name="Van Velzen R."/>
            <person name="Holmer R."/>
            <person name="Bu F."/>
            <person name="Rutten L."/>
            <person name="Van Zeijl A."/>
            <person name="Liu W."/>
            <person name="Santuari L."/>
            <person name="Cao Q."/>
            <person name="Sharma T."/>
            <person name="Shen D."/>
            <person name="Roswanjaya Y."/>
            <person name="Wardhani T."/>
            <person name="Kalhor M.S."/>
            <person name="Jansen J."/>
            <person name="Van den Hoogen J."/>
            <person name="Gungor B."/>
            <person name="Hartog M."/>
            <person name="Hontelez J."/>
            <person name="Verver J."/>
            <person name="Yang W.-C."/>
            <person name="Schijlen E."/>
            <person name="Repin R."/>
            <person name="Schilthuizen M."/>
            <person name="Schranz E."/>
            <person name="Heidstra R."/>
            <person name="Miyata K."/>
            <person name="Fedorova E."/>
            <person name="Kohlen W."/>
            <person name="Bisseling T."/>
            <person name="Smit S."/>
            <person name="Geurts R."/>
        </authorList>
    </citation>
    <scope>NUCLEOTIDE SEQUENCE [LARGE SCALE GENOMIC DNA]</scope>
    <source>
        <strain evidence="3">cv. RG33-2</strain>
    </source>
</reference>
<comment type="caution">
    <text evidence="2">The sequence shown here is derived from an EMBL/GenBank/DDBJ whole genome shotgun (WGS) entry which is preliminary data.</text>
</comment>
<protein>
    <submittedName>
        <fullName evidence="2">Uncharacterized protein</fullName>
    </submittedName>
</protein>
<dbReference type="EMBL" id="JXTC01000001">
    <property type="protein sequence ID" value="POO03860.1"/>
    <property type="molecule type" value="Genomic_DNA"/>
</dbReference>
<sequence length="159" mass="18669">MYSTHLRCKLNFRYPKKKRKKKKVDLAPPSIQAWFLPCPSSCTHGRMVISASLFPIRSIHIIILTCLVRISCGTKSQPPGATKSRFTVYTSISISPRLRIDLQVWWWRNASPSLSHRRRSFIFSFILIIIISSIRFKGPFRRVNLSNLFKEFRYSFKNF</sequence>
<evidence type="ECO:0000256" key="1">
    <source>
        <dbReference type="SAM" id="Phobius"/>
    </source>
</evidence>
<proteinExistence type="predicted"/>
<name>A0A2P5G1D0_TREOI</name>
<gene>
    <name evidence="2" type="ORF">TorRG33x02_001640</name>
</gene>
<dbReference type="InParanoid" id="A0A2P5G1D0"/>
<dbReference type="OrthoDB" id="10304103at2759"/>
<keyword evidence="1" id="KW-0812">Transmembrane</keyword>
<keyword evidence="1" id="KW-0472">Membrane</keyword>
<organism evidence="2 3">
    <name type="scientific">Trema orientale</name>
    <name type="common">Charcoal tree</name>
    <name type="synonym">Celtis orientalis</name>
    <dbReference type="NCBI Taxonomy" id="63057"/>
    <lineage>
        <taxon>Eukaryota</taxon>
        <taxon>Viridiplantae</taxon>
        <taxon>Streptophyta</taxon>
        <taxon>Embryophyta</taxon>
        <taxon>Tracheophyta</taxon>
        <taxon>Spermatophyta</taxon>
        <taxon>Magnoliopsida</taxon>
        <taxon>eudicotyledons</taxon>
        <taxon>Gunneridae</taxon>
        <taxon>Pentapetalae</taxon>
        <taxon>rosids</taxon>
        <taxon>fabids</taxon>
        <taxon>Rosales</taxon>
        <taxon>Cannabaceae</taxon>
        <taxon>Trema</taxon>
    </lineage>
</organism>
<keyword evidence="1" id="KW-1133">Transmembrane helix</keyword>
<feature type="transmembrane region" description="Helical" evidence="1">
    <location>
        <begin position="121"/>
        <end position="138"/>
    </location>
</feature>
<evidence type="ECO:0000313" key="2">
    <source>
        <dbReference type="EMBL" id="POO03860.1"/>
    </source>
</evidence>
<dbReference type="AlphaFoldDB" id="A0A2P5G1D0"/>
<keyword evidence="3" id="KW-1185">Reference proteome</keyword>
<dbReference type="Proteomes" id="UP000237000">
    <property type="component" value="Unassembled WGS sequence"/>
</dbReference>